<evidence type="ECO:0000313" key="3">
    <source>
        <dbReference type="Proteomes" id="UP000000758"/>
    </source>
</evidence>
<proteinExistence type="predicted"/>
<accession>A0RVI0</accession>
<name>A0RVI0_CENSY</name>
<dbReference type="HOGENOM" id="CLU_876034_0_0_2"/>
<evidence type="ECO:0000313" key="2">
    <source>
        <dbReference type="EMBL" id="ABK77347.1"/>
    </source>
</evidence>
<dbReference type="EnsemblBacteria" id="ABK77347">
    <property type="protein sequence ID" value="ABK77347"/>
    <property type="gene ID" value="CENSYa_0714"/>
</dbReference>
<feature type="compositionally biased region" description="Basic and acidic residues" evidence="1">
    <location>
        <begin position="212"/>
        <end position="222"/>
    </location>
</feature>
<protein>
    <submittedName>
        <fullName evidence="2">Uncharacterized protein</fullName>
    </submittedName>
</protein>
<sequence>MAQFTDEQLDDICEGLSCIFGEKVSLLRAGLGTAFTTENGGMIAELSGKKVVTTAGKAMYFKYNMLKKISGELHSTRILDHGSFMYRWFTYADKACGLVRRGEGHMPDCLAYNGMPVNANPRTARRLGLPLRTLRGWSTLGFAGADGMVWFRVRSSSVAHILNDTSRRVHEHRVQNSLYTPEQLALYQHAEFVRRMRADEAPAAPARARRVHTADPAHDELASKERRIREIDAQIAELKSAEGPDAPSEYVVYEDKGEYSLPHMTVHTPNPGLFLEQCSLAESEYAEAYPALAERHRTESARRSELISELKAERDSL</sequence>
<dbReference type="Proteomes" id="UP000000758">
    <property type="component" value="Chromosome"/>
</dbReference>
<dbReference type="EMBL" id="DP000238">
    <property type="protein sequence ID" value="ABK77347.1"/>
    <property type="molecule type" value="Genomic_DNA"/>
</dbReference>
<organism evidence="2 3">
    <name type="scientific">Cenarchaeum symbiosum (strain A)</name>
    <dbReference type="NCBI Taxonomy" id="414004"/>
    <lineage>
        <taxon>Archaea</taxon>
        <taxon>Nitrososphaerota</taxon>
        <taxon>Candidatus Cenarchaeales</taxon>
        <taxon>Candidatus Cenarchaeaceae</taxon>
        <taxon>Candidatus Cenarchaeum</taxon>
    </lineage>
</organism>
<gene>
    <name evidence="2" type="ordered locus">CENSYa_0714</name>
</gene>
<keyword evidence="3" id="KW-1185">Reference proteome</keyword>
<evidence type="ECO:0000256" key="1">
    <source>
        <dbReference type="SAM" id="MobiDB-lite"/>
    </source>
</evidence>
<feature type="region of interest" description="Disordered" evidence="1">
    <location>
        <begin position="203"/>
        <end position="222"/>
    </location>
</feature>
<dbReference type="AlphaFoldDB" id="A0RVI0"/>
<dbReference type="KEGG" id="csy:CENSYa_0714"/>
<reference evidence="2 3" key="1">
    <citation type="journal article" date="2006" name="Proc. Natl. Acad. Sci. U.S.A.">
        <title>Genomic analysis of the uncultivated marine crenarchaeote Cenarchaeum symbiosum.</title>
        <authorList>
            <person name="Hallam S.J."/>
            <person name="Konstantinidis K.T."/>
            <person name="Putnam N."/>
            <person name="Schleper C."/>
            <person name="Watanabe Y."/>
            <person name="Sugahara J."/>
            <person name="Preston C."/>
            <person name="de la Torre J."/>
            <person name="Richardson P.M."/>
            <person name="DeLong E.F."/>
        </authorList>
    </citation>
    <scope>NUCLEOTIDE SEQUENCE [LARGE SCALE GENOMIC DNA]</scope>
    <source>
        <strain evidence="3">A</strain>
    </source>
</reference>
<dbReference type="STRING" id="414004.CENSYa_0714"/>
<feature type="region of interest" description="Disordered" evidence="1">
    <location>
        <begin position="294"/>
        <end position="317"/>
    </location>
</feature>